<dbReference type="PROSITE" id="PS51123">
    <property type="entry name" value="OMPA_2"/>
    <property type="match status" value="1"/>
</dbReference>
<dbReference type="Pfam" id="PF00691">
    <property type="entry name" value="OmpA"/>
    <property type="match status" value="1"/>
</dbReference>
<reference evidence="5 6" key="1">
    <citation type="journal article" date="2020" name="ISME J.">
        <title>Comparative genomics reveals insights into cyanobacterial evolution and habitat adaptation.</title>
        <authorList>
            <person name="Chen M.Y."/>
            <person name="Teng W.K."/>
            <person name="Zhao L."/>
            <person name="Hu C.X."/>
            <person name="Zhou Y.K."/>
            <person name="Han B.P."/>
            <person name="Song L.R."/>
            <person name="Shu W.S."/>
        </authorList>
    </citation>
    <scope>NUCLEOTIDE SEQUENCE [LARGE SCALE GENOMIC DNA]</scope>
    <source>
        <strain evidence="5 6">FACHB-1050</strain>
    </source>
</reference>
<keyword evidence="6" id="KW-1185">Reference proteome</keyword>
<keyword evidence="1 3" id="KW-0472">Membrane</keyword>
<keyword evidence="3" id="KW-1133">Transmembrane helix</keyword>
<evidence type="ECO:0000256" key="1">
    <source>
        <dbReference type="PROSITE-ProRule" id="PRU00473"/>
    </source>
</evidence>
<feature type="domain" description="OmpA-like" evidence="4">
    <location>
        <begin position="90"/>
        <end position="222"/>
    </location>
</feature>
<feature type="transmembrane region" description="Helical" evidence="3">
    <location>
        <begin position="20"/>
        <end position="43"/>
    </location>
</feature>
<keyword evidence="2" id="KW-0175">Coiled coil</keyword>
<dbReference type="InterPro" id="IPR006665">
    <property type="entry name" value="OmpA-like"/>
</dbReference>
<gene>
    <name evidence="5" type="ORF">H6G05_24880</name>
</gene>
<evidence type="ECO:0000256" key="3">
    <source>
        <dbReference type="SAM" id="Phobius"/>
    </source>
</evidence>
<comment type="caution">
    <text evidence="5">The sequence shown here is derived from an EMBL/GenBank/DDBJ whole genome shotgun (WGS) entry which is preliminary data.</text>
</comment>
<name>A0ABR8CJ30_9CYAN</name>
<dbReference type="InterPro" id="IPR036737">
    <property type="entry name" value="OmpA-like_sf"/>
</dbReference>
<feature type="coiled-coil region" evidence="2">
    <location>
        <begin position="45"/>
        <end position="72"/>
    </location>
</feature>
<dbReference type="RefSeq" id="WP_190582669.1">
    <property type="nucleotide sequence ID" value="NZ_CAWPQU010000086.1"/>
</dbReference>
<dbReference type="EMBL" id="JACJQY010000087">
    <property type="protein sequence ID" value="MBD2320055.1"/>
    <property type="molecule type" value="Genomic_DNA"/>
</dbReference>
<evidence type="ECO:0000313" key="6">
    <source>
        <dbReference type="Proteomes" id="UP000618445"/>
    </source>
</evidence>
<proteinExistence type="predicted"/>
<evidence type="ECO:0000256" key="2">
    <source>
        <dbReference type="SAM" id="Coils"/>
    </source>
</evidence>
<keyword evidence="3" id="KW-0812">Transmembrane</keyword>
<dbReference type="Gene3D" id="3.30.1330.60">
    <property type="entry name" value="OmpA-like domain"/>
    <property type="match status" value="1"/>
</dbReference>
<accession>A0ABR8CJ30</accession>
<organism evidence="5 6">
    <name type="scientific">Phormidium tenue FACHB-1050</name>
    <dbReference type="NCBI Taxonomy" id="2692857"/>
    <lineage>
        <taxon>Bacteria</taxon>
        <taxon>Bacillati</taxon>
        <taxon>Cyanobacteriota</taxon>
        <taxon>Cyanophyceae</taxon>
        <taxon>Oscillatoriophycideae</taxon>
        <taxon>Oscillatoriales</taxon>
        <taxon>Oscillatoriaceae</taxon>
        <taxon>Phormidium</taxon>
    </lineage>
</organism>
<dbReference type="Proteomes" id="UP000618445">
    <property type="component" value="Unassembled WGS sequence"/>
</dbReference>
<sequence>MDDRKLQLELPQEEEENSVMLSIGDLMSGLLMVFALLFIIVFVQYQVALEKSKELERKIQKYEEAFKNLPELVRSRLEDAIGKGSFAVDPKTGDLQIGDRILFDEDSATLNANGKIFLKQFIPAYSKIIFTLPPELESQVTRISVEGSTSSSGSDRENMDLSLRRASAVYQYIFNDASFPRFETKDRLREKMLVAGRGALDSNQTTVDPKDRRVTFRFQVRRPNFLESEKL</sequence>
<dbReference type="SUPFAM" id="SSF103088">
    <property type="entry name" value="OmpA-like"/>
    <property type="match status" value="1"/>
</dbReference>
<evidence type="ECO:0000259" key="4">
    <source>
        <dbReference type="PROSITE" id="PS51123"/>
    </source>
</evidence>
<protein>
    <submittedName>
        <fullName evidence="5">OmpA family protein</fullName>
    </submittedName>
</protein>
<evidence type="ECO:0000313" key="5">
    <source>
        <dbReference type="EMBL" id="MBD2320055.1"/>
    </source>
</evidence>